<evidence type="ECO:0000259" key="2">
    <source>
        <dbReference type="Pfam" id="PF13635"/>
    </source>
</evidence>
<dbReference type="InterPro" id="IPR027417">
    <property type="entry name" value="P-loop_NTPase"/>
</dbReference>
<dbReference type="AlphaFoldDB" id="A9KG59"/>
<dbReference type="PANTHER" id="PTHR43566:SF2">
    <property type="entry name" value="DUF4143 DOMAIN-CONTAINING PROTEIN"/>
    <property type="match status" value="1"/>
</dbReference>
<dbReference type="Pfam" id="PF13635">
    <property type="entry name" value="DUF4143"/>
    <property type="match status" value="1"/>
</dbReference>
<evidence type="ECO:0000313" key="3">
    <source>
        <dbReference type="EMBL" id="ABS77848.1"/>
    </source>
</evidence>
<dbReference type="InterPro" id="IPR025420">
    <property type="entry name" value="DUF4143"/>
</dbReference>
<feature type="domain" description="DUF4143" evidence="2">
    <location>
        <begin position="170"/>
        <end position="324"/>
    </location>
</feature>
<dbReference type="SUPFAM" id="SSF52540">
    <property type="entry name" value="P-loop containing nucleoside triphosphate hydrolases"/>
    <property type="match status" value="1"/>
</dbReference>
<dbReference type="Proteomes" id="UP000008555">
    <property type="component" value="Chromosome"/>
</dbReference>
<name>A9KG59_COXBN</name>
<gene>
    <name evidence="3" type="ordered locus">CBUD_1026</name>
</gene>
<sequence length="380" mass="43608">MFTRSLRKPLTFNKSFFLFGPRGSGKTQWLKSNLPDALYFDLLKAKWRNFFLANPGELGKLIPENFSGWIVLDEVQKVPSILDEVHRLIETYGYKFVLTGSSARKLKQKEVNLLAGRARTYYLYPLIATELGDAFDLKKYLSVGGLPEAYLSDDPEEFLQSYISTYLYEEILQESLVRNLESFARFLQSASLAQGSVLNMSAVARDCSVKQKTVVSYFSLLDDLLMSFHLPAFTRRAKRRLIQHPKFYLFDVGIYRAVRPRGLLDSPEEIDGAALETIFLQHIRAINDYYSLGYQINYWRTSDAKEVDFVLYGEKGFFAFEIKRAAKINRSDLSGLKAFKTDYPEAKCYVVYGIHEQEYKDGITFLPLADCLQGLLDILS</sequence>
<evidence type="ECO:0000313" key="4">
    <source>
        <dbReference type="Proteomes" id="UP000008555"/>
    </source>
</evidence>
<dbReference type="KEGG" id="cbd:CBUD_1026"/>
<dbReference type="InterPro" id="IPR041682">
    <property type="entry name" value="AAA_14"/>
</dbReference>
<reference evidence="3 4" key="1">
    <citation type="journal article" date="2009" name="Infect. Immun.">
        <title>Comparative genomics reveal extensive transposon-mediated genomic plasticity and diversity among potential effector proteins within the genus Coxiella.</title>
        <authorList>
            <person name="Beare P.A."/>
            <person name="Unsworth N."/>
            <person name="Andoh M."/>
            <person name="Voth D.E."/>
            <person name="Omsland A."/>
            <person name="Gilk S.D."/>
            <person name="Williams K.P."/>
            <person name="Sobral B.W."/>
            <person name="Kupko J.J.III."/>
            <person name="Porcella S.F."/>
            <person name="Samuel J.E."/>
            <person name="Heinzen R.A."/>
        </authorList>
    </citation>
    <scope>NUCLEOTIDE SEQUENCE [LARGE SCALE GENOMIC DNA]</scope>
    <source>
        <strain evidence="3 4">Dugway 5J108-111</strain>
    </source>
</reference>
<organism evidence="3 4">
    <name type="scientific">Coxiella burnetii (strain Dugway 5J108-111)</name>
    <dbReference type="NCBI Taxonomy" id="434922"/>
    <lineage>
        <taxon>Bacteria</taxon>
        <taxon>Pseudomonadati</taxon>
        <taxon>Pseudomonadota</taxon>
        <taxon>Gammaproteobacteria</taxon>
        <taxon>Legionellales</taxon>
        <taxon>Coxiellaceae</taxon>
        <taxon>Coxiella</taxon>
    </lineage>
</organism>
<dbReference type="Pfam" id="PF13173">
    <property type="entry name" value="AAA_14"/>
    <property type="match status" value="1"/>
</dbReference>
<dbReference type="HOGENOM" id="CLU_041527_3_1_6"/>
<dbReference type="RefSeq" id="WP_005768628.1">
    <property type="nucleotide sequence ID" value="NC_009727.1"/>
</dbReference>
<proteinExistence type="predicted"/>
<dbReference type="EMBL" id="CP000733">
    <property type="protein sequence ID" value="ABS77848.1"/>
    <property type="molecule type" value="Genomic_DNA"/>
</dbReference>
<dbReference type="PANTHER" id="PTHR43566">
    <property type="entry name" value="CONSERVED PROTEIN"/>
    <property type="match status" value="1"/>
</dbReference>
<evidence type="ECO:0000259" key="1">
    <source>
        <dbReference type="Pfam" id="PF13173"/>
    </source>
</evidence>
<feature type="domain" description="AAA" evidence="1">
    <location>
        <begin position="14"/>
        <end position="131"/>
    </location>
</feature>
<accession>A9KG59</accession>
<protein>
    <submittedName>
        <fullName evidence="3">Hypothetical ATPase</fullName>
    </submittedName>
</protein>